<dbReference type="AlphaFoldDB" id="A0A4Z0Y3C0"/>
<dbReference type="OrthoDB" id="288590at2759"/>
<dbReference type="SUPFAM" id="SSF51197">
    <property type="entry name" value="Clavaminate synthase-like"/>
    <property type="match status" value="1"/>
</dbReference>
<evidence type="ECO:0000259" key="2">
    <source>
        <dbReference type="Pfam" id="PF14226"/>
    </source>
</evidence>
<name>A0A4Z0Y3C0_9PEZI</name>
<gene>
    <name evidence="3" type="ORF">E0Z10_g10293</name>
</gene>
<dbReference type="InterPro" id="IPR026992">
    <property type="entry name" value="DIOX_N"/>
</dbReference>
<dbReference type="EMBL" id="SKBN01000387">
    <property type="protein sequence ID" value="TGJ78469.1"/>
    <property type="molecule type" value="Genomic_DNA"/>
</dbReference>
<dbReference type="PANTHER" id="PTHR47990">
    <property type="entry name" value="2-OXOGLUTARATE (2OG) AND FE(II)-DEPENDENT OXYGENASE SUPERFAMILY PROTEIN-RELATED"/>
    <property type="match status" value="1"/>
</dbReference>
<dbReference type="InterPro" id="IPR050231">
    <property type="entry name" value="Iron_ascorbate_oxido_reductase"/>
</dbReference>
<accession>A0A4Z0Y3C0</accession>
<reference evidence="3 4" key="1">
    <citation type="submission" date="2019-03" db="EMBL/GenBank/DDBJ databases">
        <title>Draft genome sequence of Xylaria hypoxylon DSM 108379, a ubiquitous saprotrophic-parasitic fungi on hardwood.</title>
        <authorList>
            <person name="Buettner E."/>
            <person name="Leonhardt S."/>
            <person name="Gebauer A.M."/>
            <person name="Liers C."/>
            <person name="Hofrichter M."/>
            <person name="Kellner H."/>
        </authorList>
    </citation>
    <scope>NUCLEOTIDE SEQUENCE [LARGE SCALE GENOMIC DNA]</scope>
    <source>
        <strain evidence="3 4">DSM 108379</strain>
    </source>
</reference>
<organism evidence="3 4">
    <name type="scientific">Xylaria hypoxylon</name>
    <dbReference type="NCBI Taxonomy" id="37992"/>
    <lineage>
        <taxon>Eukaryota</taxon>
        <taxon>Fungi</taxon>
        <taxon>Dikarya</taxon>
        <taxon>Ascomycota</taxon>
        <taxon>Pezizomycotina</taxon>
        <taxon>Sordariomycetes</taxon>
        <taxon>Xylariomycetidae</taxon>
        <taxon>Xylariales</taxon>
        <taxon>Xylariaceae</taxon>
        <taxon>Xylaria</taxon>
    </lineage>
</organism>
<dbReference type="InterPro" id="IPR027443">
    <property type="entry name" value="IPNS-like_sf"/>
</dbReference>
<sequence length="263" mass="29288">MIATVDLSPFTGAAGQLHTDSDRAQAGRALVAALHSLGFVKVTGAGISQAEIDEALACTKALFDLPYDDKMKAPHPPGPIPHRGYSGVGKEKVYSKDDVLSKAGEGDVSQRLRKISDFKLITEQESYEIGSESDPFQQNIWLPEAVFPTFRSYMTGLYEKLCPVSRTVMHALATGLDLDSTAMNTLMELISDRHCQLRLLHYPPISKEKLQKQMLARLPAHHDWGTFTLLFQDSRGGLELEDPSYEQIPQCRAPRERLRAKHR</sequence>
<dbReference type="Proteomes" id="UP000297716">
    <property type="component" value="Unassembled WGS sequence"/>
</dbReference>
<protein>
    <recommendedName>
        <fullName evidence="2">Non-haem dioxygenase N-terminal domain-containing protein</fullName>
    </recommendedName>
</protein>
<comment type="caution">
    <text evidence="3">The sequence shown here is derived from an EMBL/GenBank/DDBJ whole genome shotgun (WGS) entry which is preliminary data.</text>
</comment>
<evidence type="ECO:0000313" key="4">
    <source>
        <dbReference type="Proteomes" id="UP000297716"/>
    </source>
</evidence>
<dbReference type="STRING" id="37992.A0A4Z0Y3C0"/>
<evidence type="ECO:0000313" key="3">
    <source>
        <dbReference type="EMBL" id="TGJ78469.1"/>
    </source>
</evidence>
<comment type="similarity">
    <text evidence="1">Belongs to the iron/ascorbate-dependent oxidoreductase family.</text>
</comment>
<dbReference type="Gene3D" id="2.60.120.330">
    <property type="entry name" value="B-lactam Antibiotic, Isopenicillin N Synthase, Chain"/>
    <property type="match status" value="1"/>
</dbReference>
<proteinExistence type="inferred from homology"/>
<dbReference type="Pfam" id="PF14226">
    <property type="entry name" value="DIOX_N"/>
    <property type="match status" value="1"/>
</dbReference>
<feature type="domain" description="Non-haem dioxygenase N-terminal" evidence="2">
    <location>
        <begin position="4"/>
        <end position="98"/>
    </location>
</feature>
<evidence type="ECO:0000256" key="1">
    <source>
        <dbReference type="ARBA" id="ARBA00008056"/>
    </source>
</evidence>
<keyword evidence="4" id="KW-1185">Reference proteome</keyword>